<dbReference type="InterPro" id="IPR003660">
    <property type="entry name" value="HAMP_dom"/>
</dbReference>
<dbReference type="InterPro" id="IPR033463">
    <property type="entry name" value="sCache_3"/>
</dbReference>
<evidence type="ECO:0000256" key="5">
    <source>
        <dbReference type="ARBA" id="ARBA00023136"/>
    </source>
</evidence>
<evidence type="ECO:0000313" key="13">
    <source>
        <dbReference type="EMBL" id="MDQ0155422.1"/>
    </source>
</evidence>
<dbReference type="SMART" id="SM00283">
    <property type="entry name" value="MA"/>
    <property type="match status" value="1"/>
</dbReference>
<evidence type="ECO:0000256" key="2">
    <source>
        <dbReference type="ARBA" id="ARBA00022475"/>
    </source>
</evidence>
<dbReference type="SUPFAM" id="SSF58104">
    <property type="entry name" value="Methyl-accepting chemotaxis protein (MCP) signaling domain"/>
    <property type="match status" value="1"/>
</dbReference>
<evidence type="ECO:0000256" key="9">
    <source>
        <dbReference type="SAM" id="Coils"/>
    </source>
</evidence>
<proteinExistence type="inferred from homology"/>
<feature type="coiled-coil region" evidence="9">
    <location>
        <begin position="475"/>
        <end position="526"/>
    </location>
</feature>
<keyword evidence="6 8" id="KW-0807">Transducer</keyword>
<evidence type="ECO:0000256" key="10">
    <source>
        <dbReference type="SAM" id="Phobius"/>
    </source>
</evidence>
<keyword evidence="4 10" id="KW-1133">Transmembrane helix</keyword>
<evidence type="ECO:0000259" key="12">
    <source>
        <dbReference type="PROSITE" id="PS50885"/>
    </source>
</evidence>
<dbReference type="Gene3D" id="1.10.287.950">
    <property type="entry name" value="Methyl-accepting chemotaxis protein"/>
    <property type="match status" value="1"/>
</dbReference>
<keyword evidence="2" id="KW-1003">Cell membrane</keyword>
<evidence type="ECO:0000256" key="8">
    <source>
        <dbReference type="PROSITE-ProRule" id="PRU00284"/>
    </source>
</evidence>
<comment type="similarity">
    <text evidence="7">Belongs to the methyl-accepting chemotaxis (MCP) protein family.</text>
</comment>
<dbReference type="CDD" id="cd11386">
    <property type="entry name" value="MCP_signal"/>
    <property type="match status" value="1"/>
</dbReference>
<accession>A0ABT9V399</accession>
<comment type="subcellular location">
    <subcellularLocation>
        <location evidence="1">Cell membrane</location>
        <topology evidence="1">Multi-pass membrane protein</topology>
    </subcellularLocation>
</comment>
<keyword evidence="5 10" id="KW-0472">Membrane</keyword>
<dbReference type="EMBL" id="JAUSTU010000006">
    <property type="protein sequence ID" value="MDQ0155422.1"/>
    <property type="molecule type" value="Genomic_DNA"/>
</dbReference>
<dbReference type="SUPFAM" id="SSF103190">
    <property type="entry name" value="Sensory domain-like"/>
    <property type="match status" value="1"/>
</dbReference>
<dbReference type="Gene3D" id="6.10.340.10">
    <property type="match status" value="1"/>
</dbReference>
<feature type="domain" description="Methyl-accepting transducer" evidence="11">
    <location>
        <begin position="278"/>
        <end position="528"/>
    </location>
</feature>
<protein>
    <submittedName>
        <fullName evidence="13">Methyl-accepting chemotaxis protein</fullName>
    </submittedName>
</protein>
<dbReference type="Pfam" id="PF17202">
    <property type="entry name" value="sCache_3_3"/>
    <property type="match status" value="1"/>
</dbReference>
<sequence>MKWTIGKKMNFLMISCIVLLTAILAGLNYYLTKKNLIESAQMKLVSDLQLSYQYIDEKIPGEWQIVDGQLYKGKTSLVGNEELADMTGKLTGGNAVSLFQLDTRIATNVEQNGKRMLNTKISDAVAEVVLQKKERYLGQADVLGESYQAAYEPIKNRNGEVIGIWSTAVPEKPYSKIAASSAIDNLVISAIIALAIVVLITIFMKRQVISPIMRLRDNANEIANLNLKVELSTPKGKDEIADLANSFIKMKDSLLGITANITNNTNLVAESSNLLAEAAIQTSEAANQIALTMNDVAAGTTTQAHQAGVILTMMEETVDEVKASLERAEKTLKNAKESTQIARTGEEAINEAIKHLGTVTQTVTYATDSIHKLGKRSEEIGGIITVITEIAEQTNLLALNAAIEAARAGEQGKGFAVVAEEVRKLAEQSSFSAGKITGLIEDIQAETSVTVRTMESNLIAVNDQVNIINKGGEALKEIVEKVEETEKGAEEMKNAFELVSNNSQNVQNAIQEISSIIEESAAATEEIAATSEEQSATVEEITSSSNELATVAEKLRNEVNKFQL</sequence>
<dbReference type="PROSITE" id="PS50885">
    <property type="entry name" value="HAMP"/>
    <property type="match status" value="1"/>
</dbReference>
<gene>
    <name evidence="13" type="ORF">J2S07_001727</name>
</gene>
<evidence type="ECO:0000256" key="1">
    <source>
        <dbReference type="ARBA" id="ARBA00004651"/>
    </source>
</evidence>
<feature type="transmembrane region" description="Helical" evidence="10">
    <location>
        <begin position="12"/>
        <end position="31"/>
    </location>
</feature>
<dbReference type="CDD" id="cd06225">
    <property type="entry name" value="HAMP"/>
    <property type="match status" value="1"/>
</dbReference>
<dbReference type="Proteomes" id="UP001231362">
    <property type="component" value="Unassembled WGS sequence"/>
</dbReference>
<dbReference type="PROSITE" id="PS50111">
    <property type="entry name" value="CHEMOTAXIS_TRANSDUC_2"/>
    <property type="match status" value="1"/>
</dbReference>
<dbReference type="PANTHER" id="PTHR32089:SF112">
    <property type="entry name" value="LYSOZYME-LIKE PROTEIN-RELATED"/>
    <property type="match status" value="1"/>
</dbReference>
<dbReference type="RefSeq" id="WP_307149984.1">
    <property type="nucleotide sequence ID" value="NZ_JAUSTU010000006.1"/>
</dbReference>
<reference evidence="13 14" key="1">
    <citation type="submission" date="2023-07" db="EMBL/GenBank/DDBJ databases">
        <title>Genomic Encyclopedia of Type Strains, Phase IV (KMG-IV): sequencing the most valuable type-strain genomes for metagenomic binning, comparative biology and taxonomic classification.</title>
        <authorList>
            <person name="Goeker M."/>
        </authorList>
    </citation>
    <scope>NUCLEOTIDE SEQUENCE [LARGE SCALE GENOMIC DNA]</scope>
    <source>
        <strain evidence="13 14">DSM 23948</strain>
    </source>
</reference>
<dbReference type="Pfam" id="PF00015">
    <property type="entry name" value="MCPsignal"/>
    <property type="match status" value="1"/>
</dbReference>
<evidence type="ECO:0000313" key="14">
    <source>
        <dbReference type="Proteomes" id="UP001231362"/>
    </source>
</evidence>
<feature type="transmembrane region" description="Helical" evidence="10">
    <location>
        <begin position="186"/>
        <end position="204"/>
    </location>
</feature>
<feature type="domain" description="HAMP" evidence="12">
    <location>
        <begin position="206"/>
        <end position="259"/>
    </location>
</feature>
<feature type="coiled-coil region" evidence="9">
    <location>
        <begin position="311"/>
        <end position="338"/>
    </location>
</feature>
<name>A0ABT9V399_9BACL</name>
<evidence type="ECO:0000256" key="7">
    <source>
        <dbReference type="ARBA" id="ARBA00029447"/>
    </source>
</evidence>
<comment type="caution">
    <text evidence="13">The sequence shown here is derived from an EMBL/GenBank/DDBJ whole genome shotgun (WGS) entry which is preliminary data.</text>
</comment>
<dbReference type="PANTHER" id="PTHR32089">
    <property type="entry name" value="METHYL-ACCEPTING CHEMOTAXIS PROTEIN MCPB"/>
    <property type="match status" value="1"/>
</dbReference>
<dbReference type="SMART" id="SM00304">
    <property type="entry name" value="HAMP"/>
    <property type="match status" value="1"/>
</dbReference>
<evidence type="ECO:0000256" key="3">
    <source>
        <dbReference type="ARBA" id="ARBA00022692"/>
    </source>
</evidence>
<evidence type="ECO:0000259" key="11">
    <source>
        <dbReference type="PROSITE" id="PS50111"/>
    </source>
</evidence>
<organism evidence="13 14">
    <name type="scientific">Anoxybacillus andreesenii</name>
    <dbReference type="NCBI Taxonomy" id="1325932"/>
    <lineage>
        <taxon>Bacteria</taxon>
        <taxon>Bacillati</taxon>
        <taxon>Bacillota</taxon>
        <taxon>Bacilli</taxon>
        <taxon>Bacillales</taxon>
        <taxon>Anoxybacillaceae</taxon>
        <taxon>Anoxybacillus</taxon>
    </lineage>
</organism>
<keyword evidence="3 10" id="KW-0812">Transmembrane</keyword>
<dbReference type="Pfam" id="PF00672">
    <property type="entry name" value="HAMP"/>
    <property type="match status" value="1"/>
</dbReference>
<dbReference type="InterPro" id="IPR004089">
    <property type="entry name" value="MCPsignal_dom"/>
</dbReference>
<keyword evidence="9" id="KW-0175">Coiled coil</keyword>
<evidence type="ECO:0000256" key="4">
    <source>
        <dbReference type="ARBA" id="ARBA00022989"/>
    </source>
</evidence>
<dbReference type="InterPro" id="IPR029151">
    <property type="entry name" value="Sensor-like_sf"/>
</dbReference>
<keyword evidence="14" id="KW-1185">Reference proteome</keyword>
<evidence type="ECO:0000256" key="6">
    <source>
        <dbReference type="ARBA" id="ARBA00023224"/>
    </source>
</evidence>